<feature type="compositionally biased region" description="Low complexity" evidence="12">
    <location>
        <begin position="124"/>
        <end position="144"/>
    </location>
</feature>
<evidence type="ECO:0000256" key="12">
    <source>
        <dbReference type="SAM" id="MobiDB-lite"/>
    </source>
</evidence>
<evidence type="ECO:0000256" key="9">
    <source>
        <dbReference type="ARBA" id="ARBA00029821"/>
    </source>
</evidence>
<keyword evidence="8 11" id="KW-0539">Nucleus</keyword>
<dbReference type="OrthoDB" id="443402at2759"/>
<evidence type="ECO:0000313" key="15">
    <source>
        <dbReference type="Proteomes" id="UP000187455"/>
    </source>
</evidence>
<accession>A0A1R0GUD1</accession>
<feature type="domain" description="DOT1" evidence="13">
    <location>
        <begin position="367"/>
        <end position="563"/>
    </location>
</feature>
<evidence type="ECO:0000259" key="13">
    <source>
        <dbReference type="PROSITE" id="PS51569"/>
    </source>
</evidence>
<protein>
    <recommendedName>
        <fullName evidence="3 11">Histone-lysine N-methyltransferase, H3 lysine-79 specific</fullName>
        <ecNumber evidence="2 11">2.1.1.360</ecNumber>
    </recommendedName>
    <alternativeName>
        <fullName evidence="9 11">Histone H3-K79 methyltransferase</fullName>
    </alternativeName>
</protein>
<comment type="subcellular location">
    <subcellularLocation>
        <location evidence="1 11">Nucleus</location>
    </subcellularLocation>
</comment>
<feature type="compositionally biased region" description="Basic residues" evidence="12">
    <location>
        <begin position="99"/>
        <end position="108"/>
    </location>
</feature>
<keyword evidence="15" id="KW-1185">Reference proteome</keyword>
<dbReference type="GO" id="GO:0000077">
    <property type="term" value="P:DNA damage checkpoint signaling"/>
    <property type="evidence" value="ECO:0007669"/>
    <property type="project" value="TreeGrafter"/>
</dbReference>
<keyword evidence="7 11" id="KW-0156">Chromatin regulator</keyword>
<gene>
    <name evidence="14" type="ORF">AYI68_g5421</name>
</gene>
<dbReference type="SUPFAM" id="SSF53335">
    <property type="entry name" value="S-adenosyl-L-methionine-dependent methyltransferases"/>
    <property type="match status" value="1"/>
</dbReference>
<feature type="compositionally biased region" description="Polar residues" evidence="12">
    <location>
        <begin position="209"/>
        <end position="218"/>
    </location>
</feature>
<dbReference type="EC" id="2.1.1.360" evidence="2 11"/>
<evidence type="ECO:0000256" key="1">
    <source>
        <dbReference type="ARBA" id="ARBA00004123"/>
    </source>
</evidence>
<comment type="miscellaneous">
    <text evidence="11">In contrast to other lysine histone methyltransferases, it does not contain a SET domain, suggesting the existence of another mechanism for methylation of lysine residues of histones.</text>
</comment>
<dbReference type="PANTHER" id="PTHR21451">
    <property type="entry name" value="HISTONE H3 METHYLTRANSFERASE"/>
    <property type="match status" value="1"/>
</dbReference>
<feature type="compositionally biased region" description="Polar residues" evidence="12">
    <location>
        <begin position="164"/>
        <end position="184"/>
    </location>
</feature>
<evidence type="ECO:0000256" key="6">
    <source>
        <dbReference type="ARBA" id="ARBA00022691"/>
    </source>
</evidence>
<dbReference type="STRING" id="133383.A0A1R0GUD1"/>
<sequence>MNSSTVKFKVIERVVLKKNKNNPSGTRTKTLSERIIDSPVNTKTNNPNSPASSRTASPTSYPEYKSKRSHSSNEPEIVRKRSKEHSHIYNPINSSDKSSRKRSYHNPKHFSSPSYSKDYVSPQSNYHSRPSSHNSNNSIPSPQKTSKKKFIKSFSSDEEALVSNPKNQNNFTSNSPKAHGSSTNDSHKPVKNPNIDPNKSNNNPTTNSFQSQNNPNTHSLKKIITEPQSTVPSSNFKKGVPPSPIKGSFAGKYPPSYSKLLSEDKKSKITSPRRSSTSPNNSPNSTKDSDKANSLDHLAEPQEFVQFIPPISSAAAVLNSSTRYVNYFDFNEPVHKDASEYWFKEMSAVKLSYIAPDSYERFSLLVPEECISDPLFTDEYNPISDLISTVSAIGLIIENNSSLKNRIFDPSQGILRQLEKYKNKKEGPDFLLTVASFNKLLKSYSNSSPFKSFENLEIPYEISNHILGQIYNRCVSEHVDKLRNYRAFSNNVYGEVNPILVSEFIKKCKITHNDVFVDLGCGIGNVVIQMAIQAGCPSYGVEIMDIPAYLAQSQVVEYNQRMR</sequence>
<comment type="catalytic activity">
    <reaction evidence="10 11">
        <text>L-lysyl(79)-[histone H3] + 3 S-adenosyl-L-methionine = N(6),N(6),N(6)-trimethyl-L-lysyl(79)-[histone H3] + 3 S-adenosyl-L-homocysteine + 3 H(+)</text>
        <dbReference type="Rhea" id="RHEA:60328"/>
        <dbReference type="Rhea" id="RHEA-COMP:15549"/>
        <dbReference type="Rhea" id="RHEA-COMP:15552"/>
        <dbReference type="ChEBI" id="CHEBI:15378"/>
        <dbReference type="ChEBI" id="CHEBI:29969"/>
        <dbReference type="ChEBI" id="CHEBI:57856"/>
        <dbReference type="ChEBI" id="CHEBI:59789"/>
        <dbReference type="ChEBI" id="CHEBI:61961"/>
        <dbReference type="EC" id="2.1.1.360"/>
    </reaction>
</comment>
<feature type="compositionally biased region" description="Low complexity" evidence="12">
    <location>
        <begin position="44"/>
        <end position="60"/>
    </location>
</feature>
<comment type="similarity">
    <text evidence="11">Belongs to the class I-like SAM-binding methyltransferase superfamily. DOT1 family.</text>
</comment>
<name>A0A1R0GUD1_9FUNG</name>
<dbReference type="AlphaFoldDB" id="A0A1R0GUD1"/>
<feature type="compositionally biased region" description="Low complexity" evidence="12">
    <location>
        <begin position="192"/>
        <end position="208"/>
    </location>
</feature>
<organism evidence="14 15">
    <name type="scientific">Smittium mucronatum</name>
    <dbReference type="NCBI Taxonomy" id="133383"/>
    <lineage>
        <taxon>Eukaryota</taxon>
        <taxon>Fungi</taxon>
        <taxon>Fungi incertae sedis</taxon>
        <taxon>Zoopagomycota</taxon>
        <taxon>Kickxellomycotina</taxon>
        <taxon>Harpellomycetes</taxon>
        <taxon>Harpellales</taxon>
        <taxon>Legeriomycetaceae</taxon>
        <taxon>Smittium</taxon>
    </lineage>
</organism>
<dbReference type="Gene3D" id="3.40.50.150">
    <property type="entry name" value="Vaccinia Virus protein VP39"/>
    <property type="match status" value="1"/>
</dbReference>
<evidence type="ECO:0000256" key="5">
    <source>
        <dbReference type="ARBA" id="ARBA00022679"/>
    </source>
</evidence>
<feature type="compositionally biased region" description="Polar residues" evidence="12">
    <location>
        <begin position="226"/>
        <end position="236"/>
    </location>
</feature>
<dbReference type="InterPro" id="IPR025789">
    <property type="entry name" value="DOT1_dom"/>
</dbReference>
<dbReference type="EMBL" id="LSSL01003434">
    <property type="protein sequence ID" value="OLY80481.1"/>
    <property type="molecule type" value="Genomic_DNA"/>
</dbReference>
<dbReference type="PANTHER" id="PTHR21451:SF0">
    <property type="entry name" value="HISTONE-LYSINE N-METHYLTRANSFERASE, H3 LYSINE-79 SPECIFIC"/>
    <property type="match status" value="1"/>
</dbReference>
<feature type="region of interest" description="Disordered" evidence="12">
    <location>
        <begin position="19"/>
        <end position="292"/>
    </location>
</feature>
<evidence type="ECO:0000256" key="10">
    <source>
        <dbReference type="ARBA" id="ARBA00047770"/>
    </source>
</evidence>
<comment type="caution">
    <text evidence="14">The sequence shown here is derived from an EMBL/GenBank/DDBJ whole genome shotgun (WGS) entry which is preliminary data.</text>
</comment>
<evidence type="ECO:0000256" key="4">
    <source>
        <dbReference type="ARBA" id="ARBA00022603"/>
    </source>
</evidence>
<evidence type="ECO:0000313" key="14">
    <source>
        <dbReference type="EMBL" id="OLY80481.1"/>
    </source>
</evidence>
<evidence type="ECO:0000256" key="11">
    <source>
        <dbReference type="RuleBase" id="RU271113"/>
    </source>
</evidence>
<dbReference type="GO" id="GO:0140956">
    <property type="term" value="F:histone H3K79 trimethyltransferase activity"/>
    <property type="evidence" value="ECO:0007669"/>
    <property type="project" value="UniProtKB-EC"/>
</dbReference>
<dbReference type="InterPro" id="IPR029063">
    <property type="entry name" value="SAM-dependent_MTases_sf"/>
</dbReference>
<proteinExistence type="inferred from homology"/>
<dbReference type="GO" id="GO:0005634">
    <property type="term" value="C:nucleus"/>
    <property type="evidence" value="ECO:0007669"/>
    <property type="project" value="UniProtKB-SubCell"/>
</dbReference>
<dbReference type="Pfam" id="PF08123">
    <property type="entry name" value="DOT1"/>
    <property type="match status" value="1"/>
</dbReference>
<feature type="compositionally biased region" description="Low complexity" evidence="12">
    <location>
        <begin position="269"/>
        <end position="286"/>
    </location>
</feature>
<keyword evidence="6 11" id="KW-0949">S-adenosyl-L-methionine</keyword>
<dbReference type="Gene3D" id="1.10.260.170">
    <property type="match status" value="1"/>
</dbReference>
<keyword evidence="4 11" id="KW-0489">Methyltransferase</keyword>
<dbReference type="GO" id="GO:0006281">
    <property type="term" value="P:DNA repair"/>
    <property type="evidence" value="ECO:0007669"/>
    <property type="project" value="TreeGrafter"/>
</dbReference>
<dbReference type="InterPro" id="IPR030445">
    <property type="entry name" value="H3-K79_meTrfase"/>
</dbReference>
<keyword evidence="5 11" id="KW-0808">Transferase</keyword>
<dbReference type="PROSITE" id="PS51569">
    <property type="entry name" value="DOT1"/>
    <property type="match status" value="1"/>
</dbReference>
<comment type="function">
    <text evidence="11">Histone methyltransferase that specifically trimethylates histone H3 to form H3K79me3. This methylation is required for telomere silencing and for the pachytene checkpoint during the meiotic cell cycle by allowing the recruitment of RAD9 to double strand breaks. Nucleosomes are preferred as substrate compared to free histone.</text>
</comment>
<evidence type="ECO:0000256" key="8">
    <source>
        <dbReference type="ARBA" id="ARBA00023242"/>
    </source>
</evidence>
<evidence type="ECO:0000256" key="7">
    <source>
        <dbReference type="ARBA" id="ARBA00022853"/>
    </source>
</evidence>
<evidence type="ECO:0000256" key="2">
    <source>
        <dbReference type="ARBA" id="ARBA00012190"/>
    </source>
</evidence>
<evidence type="ECO:0000256" key="3">
    <source>
        <dbReference type="ARBA" id="ARBA00020987"/>
    </source>
</evidence>
<dbReference type="Proteomes" id="UP000187455">
    <property type="component" value="Unassembled WGS sequence"/>
</dbReference>
<reference evidence="14 15" key="1">
    <citation type="journal article" date="2016" name="Mol. Biol. Evol.">
        <title>Genome-Wide Survey of Gut Fungi (Harpellales) Reveals the First Horizontally Transferred Ubiquitin Gene from a Mosquito Host.</title>
        <authorList>
            <person name="Wang Y."/>
            <person name="White M.M."/>
            <person name="Kvist S."/>
            <person name="Moncalvo J.M."/>
        </authorList>
    </citation>
    <scope>NUCLEOTIDE SEQUENCE [LARGE SCALE GENOMIC DNA]</scope>
    <source>
        <strain evidence="14 15">ALG-7-W6</strain>
    </source>
</reference>
<dbReference type="GO" id="GO:0032259">
    <property type="term" value="P:methylation"/>
    <property type="evidence" value="ECO:0007669"/>
    <property type="project" value="UniProtKB-KW"/>
</dbReference>